<accession>A0ABP4DFC8</accession>
<proteinExistence type="predicted"/>
<evidence type="ECO:0000313" key="3">
    <source>
        <dbReference type="Proteomes" id="UP001501072"/>
    </source>
</evidence>
<evidence type="ECO:0000256" key="1">
    <source>
        <dbReference type="SAM" id="MobiDB-lite"/>
    </source>
</evidence>
<dbReference type="Proteomes" id="UP001501072">
    <property type="component" value="Unassembled WGS sequence"/>
</dbReference>
<organism evidence="2 3">
    <name type="scientific">Streptomyces thermogriseus</name>
    <dbReference type="NCBI Taxonomy" id="75292"/>
    <lineage>
        <taxon>Bacteria</taxon>
        <taxon>Bacillati</taxon>
        <taxon>Actinomycetota</taxon>
        <taxon>Actinomycetes</taxon>
        <taxon>Kitasatosporales</taxon>
        <taxon>Streptomycetaceae</taxon>
        <taxon>Streptomyces</taxon>
    </lineage>
</organism>
<evidence type="ECO:0000313" key="2">
    <source>
        <dbReference type="EMBL" id="GAA1005732.1"/>
    </source>
</evidence>
<gene>
    <name evidence="2" type="ORF">GCM10009564_11280</name>
</gene>
<comment type="caution">
    <text evidence="2">The sequence shown here is derived from an EMBL/GenBank/DDBJ whole genome shotgun (WGS) entry which is preliminary data.</text>
</comment>
<keyword evidence="3" id="KW-1185">Reference proteome</keyword>
<protein>
    <submittedName>
        <fullName evidence="2">Uncharacterized protein</fullName>
    </submittedName>
</protein>
<feature type="region of interest" description="Disordered" evidence="1">
    <location>
        <begin position="34"/>
        <end position="80"/>
    </location>
</feature>
<sequence length="103" mass="10529">MDFPPSDSDGAVTVRRPYKPAVARAAASAGRVCARRSRGALPHRRRTGGDGNRELPAAAGGAGPRPAGGQEGVRAAASRRVTSSVRMVRAAPTVVRVSRSAGV</sequence>
<reference evidence="3" key="1">
    <citation type="journal article" date="2019" name="Int. J. Syst. Evol. Microbiol.">
        <title>The Global Catalogue of Microorganisms (GCM) 10K type strain sequencing project: providing services to taxonomists for standard genome sequencing and annotation.</title>
        <authorList>
            <consortium name="The Broad Institute Genomics Platform"/>
            <consortium name="The Broad Institute Genome Sequencing Center for Infectious Disease"/>
            <person name="Wu L."/>
            <person name="Ma J."/>
        </authorList>
    </citation>
    <scope>NUCLEOTIDE SEQUENCE [LARGE SCALE GENOMIC DNA]</scope>
    <source>
        <strain evidence="3">JCM 11269</strain>
    </source>
</reference>
<feature type="compositionally biased region" description="Basic residues" evidence="1">
    <location>
        <begin position="34"/>
        <end position="46"/>
    </location>
</feature>
<name>A0ABP4DFC8_9ACTN</name>
<feature type="compositionally biased region" description="Low complexity" evidence="1">
    <location>
        <begin position="56"/>
        <end position="80"/>
    </location>
</feature>
<dbReference type="EMBL" id="BAAAHU010000007">
    <property type="protein sequence ID" value="GAA1005732.1"/>
    <property type="molecule type" value="Genomic_DNA"/>
</dbReference>